<feature type="region of interest" description="Disordered" evidence="3">
    <location>
        <begin position="748"/>
        <end position="801"/>
    </location>
</feature>
<dbReference type="PROSITE" id="PS50222">
    <property type="entry name" value="EF_HAND_2"/>
    <property type="match status" value="2"/>
</dbReference>
<dbReference type="OMA" id="YEAFATH"/>
<feature type="compositionally biased region" description="Low complexity" evidence="3">
    <location>
        <begin position="768"/>
        <end position="780"/>
    </location>
</feature>
<evidence type="ECO:0000256" key="2">
    <source>
        <dbReference type="ARBA" id="ARBA00022837"/>
    </source>
</evidence>
<keyword evidence="2" id="KW-0106">Calcium</keyword>
<protein>
    <recommendedName>
        <fullName evidence="4">EF-hand domain-containing protein</fullName>
    </recommendedName>
</protein>
<evidence type="ECO:0000259" key="4">
    <source>
        <dbReference type="PROSITE" id="PS50222"/>
    </source>
</evidence>
<feature type="compositionally biased region" description="Low complexity" evidence="3">
    <location>
        <begin position="321"/>
        <end position="334"/>
    </location>
</feature>
<dbReference type="PANTHER" id="PTHR12932">
    <property type="entry name" value="P25 ALPHA-RELATED"/>
    <property type="match status" value="1"/>
</dbReference>
<dbReference type="GO" id="GO:0005509">
    <property type="term" value="F:calcium ion binding"/>
    <property type="evidence" value="ECO:0007669"/>
    <property type="project" value="InterPro"/>
</dbReference>
<gene>
    <name evidence="5" type="ORF">MICPUN_104362</name>
</gene>
<feature type="domain" description="EF-hand" evidence="4">
    <location>
        <begin position="145"/>
        <end position="180"/>
    </location>
</feature>
<feature type="domain" description="EF-hand" evidence="4">
    <location>
        <begin position="107"/>
        <end position="142"/>
    </location>
</feature>
<feature type="compositionally biased region" description="Basic and acidic residues" evidence="3">
    <location>
        <begin position="585"/>
        <end position="602"/>
    </location>
</feature>
<feature type="region of interest" description="Disordered" evidence="3">
    <location>
        <begin position="62"/>
        <end position="94"/>
    </location>
</feature>
<dbReference type="InParanoid" id="C1EI83"/>
<dbReference type="InterPro" id="IPR002048">
    <property type="entry name" value="EF_hand_dom"/>
</dbReference>
<dbReference type="Pfam" id="PF13499">
    <property type="entry name" value="EF-hand_7"/>
    <property type="match status" value="1"/>
</dbReference>
<dbReference type="PANTHER" id="PTHR12932:SF9">
    <property type="entry name" value="TUBULIN POLYMERIZATION-PROMOTING PROTEIN HOMOLOG"/>
    <property type="match status" value="1"/>
</dbReference>
<reference evidence="5 6" key="1">
    <citation type="journal article" date="2009" name="Science">
        <title>Green evolution and dynamic adaptations revealed by genomes of the marine picoeukaryotes Micromonas.</title>
        <authorList>
            <person name="Worden A.Z."/>
            <person name="Lee J.H."/>
            <person name="Mock T."/>
            <person name="Rouze P."/>
            <person name="Simmons M.P."/>
            <person name="Aerts A.L."/>
            <person name="Allen A.E."/>
            <person name="Cuvelier M.L."/>
            <person name="Derelle E."/>
            <person name="Everett M.V."/>
            <person name="Foulon E."/>
            <person name="Grimwood J."/>
            <person name="Gundlach H."/>
            <person name="Henrissat B."/>
            <person name="Napoli C."/>
            <person name="McDonald S.M."/>
            <person name="Parker M.S."/>
            <person name="Rombauts S."/>
            <person name="Salamov A."/>
            <person name="Von Dassow P."/>
            <person name="Badger J.H."/>
            <person name="Coutinho P.M."/>
            <person name="Demir E."/>
            <person name="Dubchak I."/>
            <person name="Gentemann C."/>
            <person name="Eikrem W."/>
            <person name="Gready J.E."/>
            <person name="John U."/>
            <person name="Lanier W."/>
            <person name="Lindquist E.A."/>
            <person name="Lucas S."/>
            <person name="Mayer K.F."/>
            <person name="Moreau H."/>
            <person name="Not F."/>
            <person name="Otillar R."/>
            <person name="Panaud O."/>
            <person name="Pangilinan J."/>
            <person name="Paulsen I."/>
            <person name="Piegu B."/>
            <person name="Poliakov A."/>
            <person name="Robbens S."/>
            <person name="Schmutz J."/>
            <person name="Toulza E."/>
            <person name="Wyss T."/>
            <person name="Zelensky A."/>
            <person name="Zhou K."/>
            <person name="Armbrust E.V."/>
            <person name="Bhattacharya D."/>
            <person name="Goodenough U.W."/>
            <person name="Van de Peer Y."/>
            <person name="Grigoriev I.V."/>
        </authorList>
    </citation>
    <scope>NUCLEOTIDE SEQUENCE [LARGE SCALE GENOMIC DNA]</scope>
    <source>
        <strain evidence="6">RCC299 / NOUM17</strain>
    </source>
</reference>
<dbReference type="GO" id="GO:0046785">
    <property type="term" value="P:microtubule polymerization"/>
    <property type="evidence" value="ECO:0007669"/>
    <property type="project" value="InterPro"/>
</dbReference>
<comment type="similarity">
    <text evidence="1">Belongs to the TPPP family.</text>
</comment>
<dbReference type="PROSITE" id="PS00018">
    <property type="entry name" value="EF_HAND_1"/>
    <property type="match status" value="2"/>
</dbReference>
<dbReference type="GO" id="GO:0005874">
    <property type="term" value="C:microtubule"/>
    <property type="evidence" value="ECO:0007669"/>
    <property type="project" value="TreeGrafter"/>
</dbReference>
<dbReference type="InterPro" id="IPR008907">
    <property type="entry name" value="TPP/p25"/>
</dbReference>
<dbReference type="InterPro" id="IPR018247">
    <property type="entry name" value="EF_Hand_1_Ca_BS"/>
</dbReference>
<organism evidence="5 6">
    <name type="scientific">Micromonas commoda (strain RCC299 / NOUM17 / CCMP2709)</name>
    <name type="common">Picoplanktonic green alga</name>
    <dbReference type="NCBI Taxonomy" id="296587"/>
    <lineage>
        <taxon>Eukaryota</taxon>
        <taxon>Viridiplantae</taxon>
        <taxon>Chlorophyta</taxon>
        <taxon>Mamiellophyceae</taxon>
        <taxon>Mamiellales</taxon>
        <taxon>Mamiellaceae</taxon>
        <taxon>Micromonas</taxon>
    </lineage>
</organism>
<evidence type="ECO:0000256" key="3">
    <source>
        <dbReference type="SAM" id="MobiDB-lite"/>
    </source>
</evidence>
<feature type="compositionally biased region" description="Low complexity" evidence="3">
    <location>
        <begin position="790"/>
        <end position="801"/>
    </location>
</feature>
<evidence type="ECO:0000313" key="6">
    <source>
        <dbReference type="Proteomes" id="UP000002009"/>
    </source>
</evidence>
<evidence type="ECO:0000313" key="5">
    <source>
        <dbReference type="EMBL" id="ACO67636.1"/>
    </source>
</evidence>
<dbReference type="InterPro" id="IPR011992">
    <property type="entry name" value="EF-hand-dom_pair"/>
</dbReference>
<sequence length="801" mass="82564">MATAHVVTTSLSALLKDAEVLQNALGSETAALNVSLAQARQILAPDDPPFENPELDRLMKEAAAREKERRNSGGFDGRQRRSSNEKTPAAEITKASSLKVSAGKAAFGTESLQEAFKRYDVDNSGYLDFGEVSVALADMGCLEGVLASKAGELFDDFDVDGDGQVDFDEFEELAARVKELKGSVNQRPAPEVPAGFAESAAALALRRSFEAFAGYGSGGNAGDGADAVTGRDWAKLVRDCGLIGGSVNKASCDIIFARATGRNSRTLRWEDGTFLQACAHIAAEHRVTFGQVASRISQCAPQATNPGASASASAGAEERNAAAAARAAAESANGPVPGPEATSPGALRSIFGQYLAASGEAGAQALAPVEALHAYADLGLLRCVALDAAQSAVTAAVAASEGTPEANATKAASANGASTSSLVSPAPFAACAKKLAALQSRSAYKAPDVVELIGEDRRRMLAAFEAFGGSKHGMRPEAFEATVRACGLIGAKVTEGTAAVIFAKCKHLAGNKSMVPKVMTFEGFAQAMAHVASEYSVKFEVVKDRVFKCTPRTEAQKAQETAEKARKEAAKKAAAVAEANAPVRKPWESKKNNDRAEAEARAAEAAEAAAAAAAAEAAAKAAADAASADPVQAPLSNPCDVPGEAYTDAELIAAYEAFATHTQRGTMSVDAAGWNKIVRACGLVGGALTDAVATRIFDESGARSHPTGRMHFAEWVDALAVVGGTHGVMFKVVEARVKSVAEKQKAAGTASRPIQVVEAEAPPPPAAPAQATAAAATDAGATKKKKKKGMFGSMFSSKSKK</sequence>
<dbReference type="Gene3D" id="1.10.238.10">
    <property type="entry name" value="EF-hand"/>
    <property type="match status" value="3"/>
</dbReference>
<dbReference type="Pfam" id="PF05517">
    <property type="entry name" value="p25-alpha"/>
    <property type="match status" value="2"/>
</dbReference>
<dbReference type="OrthoDB" id="10645960at2759"/>
<dbReference type="SMART" id="SM00054">
    <property type="entry name" value="EFh"/>
    <property type="match status" value="2"/>
</dbReference>
<feature type="compositionally biased region" description="Basic and acidic residues" evidence="3">
    <location>
        <begin position="62"/>
        <end position="84"/>
    </location>
</feature>
<dbReference type="Proteomes" id="UP000002009">
    <property type="component" value="Chromosome 15"/>
</dbReference>
<dbReference type="GeneID" id="8249488"/>
<dbReference type="eggNOG" id="ENOG502R8RA">
    <property type="taxonomic scope" value="Eukaryota"/>
</dbReference>
<evidence type="ECO:0000256" key="1">
    <source>
        <dbReference type="ARBA" id="ARBA00010994"/>
    </source>
</evidence>
<accession>C1EI83</accession>
<proteinExistence type="inferred from homology"/>
<dbReference type="GO" id="GO:0001578">
    <property type="term" value="P:microtubule bundle formation"/>
    <property type="evidence" value="ECO:0007669"/>
    <property type="project" value="TreeGrafter"/>
</dbReference>
<keyword evidence="6" id="KW-1185">Reference proteome</keyword>
<dbReference type="AlphaFoldDB" id="C1EI83"/>
<dbReference type="EMBL" id="CP001333">
    <property type="protein sequence ID" value="ACO67636.1"/>
    <property type="molecule type" value="Genomic_DNA"/>
</dbReference>
<name>C1EI83_MICCC</name>
<dbReference type="RefSeq" id="XP_002506378.1">
    <property type="nucleotide sequence ID" value="XM_002506332.1"/>
</dbReference>
<feature type="region of interest" description="Disordered" evidence="3">
    <location>
        <begin position="321"/>
        <end position="341"/>
    </location>
</feature>
<dbReference type="KEGG" id="mis:MICPUN_104362"/>
<dbReference type="GO" id="GO:0032273">
    <property type="term" value="P:positive regulation of protein polymerization"/>
    <property type="evidence" value="ECO:0007669"/>
    <property type="project" value="TreeGrafter"/>
</dbReference>
<dbReference type="GO" id="GO:0015631">
    <property type="term" value="F:tubulin binding"/>
    <property type="evidence" value="ECO:0007669"/>
    <property type="project" value="InterPro"/>
</dbReference>
<dbReference type="STRING" id="296587.C1EI83"/>
<dbReference type="SUPFAM" id="SSF47473">
    <property type="entry name" value="EF-hand"/>
    <property type="match status" value="3"/>
</dbReference>
<feature type="region of interest" description="Disordered" evidence="3">
    <location>
        <begin position="573"/>
        <end position="602"/>
    </location>
</feature>